<dbReference type="EMBL" id="JQFK01000014">
    <property type="protein sequence ID" value="KGK38949.1"/>
    <property type="molecule type" value="Genomic_DNA"/>
</dbReference>
<gene>
    <name evidence="5" type="ORF">BOH78_3849</name>
    <name evidence="3" type="ORF">C5L36_0E04390</name>
    <name evidence="4" type="ORF">JL09_g1970</name>
</gene>
<feature type="domain" description="PCI" evidence="2">
    <location>
        <begin position="196"/>
        <end position="364"/>
    </location>
</feature>
<dbReference type="InterPro" id="IPR035298">
    <property type="entry name" value="PSMD13"/>
</dbReference>
<dbReference type="PANTHER" id="PTHR10539:SF0">
    <property type="entry name" value="26S PROTEASOME NON-ATPASE REGULATORY SUBUNIT 13"/>
    <property type="match status" value="1"/>
</dbReference>
<dbReference type="EMBL" id="CP028777">
    <property type="protein sequence ID" value="AWU78384.1"/>
    <property type="molecule type" value="Genomic_DNA"/>
</dbReference>
<dbReference type="GO" id="GO:0034515">
    <property type="term" value="C:proteasome storage granule"/>
    <property type="evidence" value="ECO:0007669"/>
    <property type="project" value="EnsemblFungi"/>
</dbReference>
<dbReference type="GO" id="GO:0008541">
    <property type="term" value="C:proteasome regulatory particle, lid subcomplex"/>
    <property type="evidence" value="ECO:0007669"/>
    <property type="project" value="EnsemblFungi"/>
</dbReference>
<reference evidence="3 8" key="5">
    <citation type="submission" date="2018-06" db="EMBL/GenBank/DDBJ databases">
        <title>Population genomics shows no distinction between pathogenic Candida krusei and environmental Pichia kudriavzevii: One species, four names.</title>
        <authorList>
            <person name="Douglass A.P."/>
            <person name="Offei B."/>
            <person name="Braun-Galleani S."/>
            <person name="Coughlan A.Y."/>
            <person name="Martos A."/>
            <person name="Ortiz-Merino R.A."/>
            <person name="Byrne K.P."/>
            <person name="Wolfe K.H."/>
        </authorList>
    </citation>
    <scope>NUCLEOTIDE SEQUENCE [LARGE SCALE GENOMIC DNA]</scope>
    <source>
        <strain evidence="3 8">CBS573</strain>
    </source>
</reference>
<evidence type="ECO:0000256" key="1">
    <source>
        <dbReference type="ARBA" id="ARBA00022942"/>
    </source>
</evidence>
<evidence type="ECO:0000313" key="6">
    <source>
        <dbReference type="Proteomes" id="UP000029867"/>
    </source>
</evidence>
<dbReference type="GO" id="GO:0043161">
    <property type="term" value="P:proteasome-mediated ubiquitin-dependent protein catabolic process"/>
    <property type="evidence" value="ECO:0007669"/>
    <property type="project" value="EnsemblFungi"/>
</dbReference>
<evidence type="ECO:0000313" key="8">
    <source>
        <dbReference type="Proteomes" id="UP000249293"/>
    </source>
</evidence>
<dbReference type="VEuPathDB" id="FungiDB:C5L36_0E04390"/>
<reference evidence="7" key="3">
    <citation type="journal article" date="2017" name="Genome Announc.">
        <title>Genome sequences of Cyberlindnera fabianii 65, Pichia kudriavzevii 129, and Saccharomyces cerevisiae 131 isolated from fermented masau fruits in Zimbabwe.</title>
        <authorList>
            <person name="van Rijswijck I.M.H."/>
            <person name="Derks M.F.L."/>
            <person name="Abee T."/>
            <person name="de Ridder D."/>
            <person name="Smid E.J."/>
        </authorList>
    </citation>
    <scope>NUCLEOTIDE SEQUENCE [LARGE SCALE GENOMIC DNA]</scope>
    <source>
        <strain evidence="7">129</strain>
    </source>
</reference>
<name>A0A099P3W8_PICKU</name>
<reference evidence="4" key="2">
    <citation type="submission" date="2014-08" db="EMBL/GenBank/DDBJ databases">
        <title>Exploiting Issatchenkia orientalis SD108 for Succinic Acid Production.</title>
        <authorList>
            <person name="Xiao H."/>
            <person name="Shao Z."/>
            <person name="Jiang Y."/>
            <person name="Dole S."/>
            <person name="Zhao H."/>
        </authorList>
    </citation>
    <scope>NUCLEOTIDE SEQUENCE [LARGE SCALE GENOMIC DNA]</scope>
    <source>
        <strain evidence="4">SD108</strain>
    </source>
</reference>
<dbReference type="Proteomes" id="UP000249293">
    <property type="component" value="Chromosome 5"/>
</dbReference>
<dbReference type="PROSITE" id="PS50250">
    <property type="entry name" value="PCI"/>
    <property type="match status" value="1"/>
</dbReference>
<dbReference type="InterPro" id="IPR000717">
    <property type="entry name" value="PCI_dom"/>
</dbReference>
<evidence type="ECO:0000259" key="2">
    <source>
        <dbReference type="PROSITE" id="PS50250"/>
    </source>
</evidence>
<dbReference type="GO" id="GO:0005829">
    <property type="term" value="C:cytosol"/>
    <property type="evidence" value="ECO:0007669"/>
    <property type="project" value="EnsemblFungi"/>
</dbReference>
<dbReference type="AlphaFoldDB" id="A0A099P3W8"/>
<dbReference type="EMBL" id="MQVM01000022">
    <property type="protein sequence ID" value="ONH72309.1"/>
    <property type="molecule type" value="Genomic_DNA"/>
</dbReference>
<keyword evidence="8" id="KW-1185">Reference proteome</keyword>
<evidence type="ECO:0000313" key="7">
    <source>
        <dbReference type="Proteomes" id="UP000189274"/>
    </source>
</evidence>
<dbReference type="Proteomes" id="UP000029867">
    <property type="component" value="Unassembled WGS sequence"/>
</dbReference>
<dbReference type="HOGENOM" id="CLU_042989_0_0_1"/>
<accession>A0A099P3W8</accession>
<dbReference type="Pfam" id="PF01399">
    <property type="entry name" value="PCI"/>
    <property type="match status" value="1"/>
</dbReference>
<protein>
    <recommendedName>
        <fullName evidence="2">PCI domain-containing protein</fullName>
    </recommendedName>
</protein>
<dbReference type="OrthoDB" id="1093at2759"/>
<dbReference type="STRING" id="4909.A0A099P3W8"/>
<dbReference type="SMART" id="SM00088">
    <property type="entry name" value="PINT"/>
    <property type="match status" value="1"/>
</dbReference>
<reference evidence="6" key="1">
    <citation type="journal article" date="2014" name="Microb. Cell Fact.">
        <title>Exploiting Issatchenkia orientalis SD108 for succinic acid production.</title>
        <authorList>
            <person name="Xiao H."/>
            <person name="Shao Z."/>
            <person name="Jiang Y."/>
            <person name="Dole S."/>
            <person name="Zhao H."/>
        </authorList>
    </citation>
    <scope>NUCLEOTIDE SEQUENCE [LARGE SCALE GENOMIC DNA]</scope>
    <source>
        <strain evidence="6">SD108</strain>
    </source>
</reference>
<evidence type="ECO:0000313" key="4">
    <source>
        <dbReference type="EMBL" id="KGK38949.1"/>
    </source>
</evidence>
<evidence type="ECO:0000313" key="5">
    <source>
        <dbReference type="EMBL" id="ONH72309.1"/>
    </source>
</evidence>
<sequence length="402" mass="46519">MAMQIDPDTALINIREEVENVDAELAGQFYSLEDYYERKLWYQLSELLRTVIYKNPNSQGIRLKLFENFILSFGDKINQLQLVDFLVISLKDSTPQDSYEYLNNLKQRVLKLGETKSHNTGDDDINDYEIIQALIYLDNELAKVKLDLGFVDEAVSIIDESEKKIDSLNVSVDNRVNASFYLVRAKLMKGKGDFNSFYYNSLLFLSCIPELEELQDKQLIVQDICISGLLGDKVFNFGEIIMHDIFQYLNDNWLKELLLSLNNGDLNTFNKLIANTDALGQYKDIESRLDFLRQKVCIMAFIELVFNKPTTSRIIQYAEIMEKIPLLRTASEVEYLVMRCASLKLVKALINQVEETVEVSWIQPRTMTLVQIENMKTKMETWNEKVTSLNAYLGECGRELFV</sequence>
<dbReference type="InterPro" id="IPR054179">
    <property type="entry name" value="PSD13_N"/>
</dbReference>
<dbReference type="GO" id="GO:0005198">
    <property type="term" value="F:structural molecule activity"/>
    <property type="evidence" value="ECO:0007669"/>
    <property type="project" value="EnsemblFungi"/>
</dbReference>
<evidence type="ECO:0000313" key="3">
    <source>
        <dbReference type="EMBL" id="AWU78384.1"/>
    </source>
</evidence>
<keyword evidence="1" id="KW-0647">Proteasome</keyword>
<proteinExistence type="predicted"/>
<reference evidence="5" key="4">
    <citation type="submission" date="2017-01" db="EMBL/GenBank/DDBJ databases">
        <authorList>
            <person name="Mah S.A."/>
            <person name="Swanson W.J."/>
            <person name="Moy G.W."/>
            <person name="Vacquier V.D."/>
        </authorList>
    </citation>
    <scope>NUCLEOTIDE SEQUENCE [LARGE SCALE GENOMIC DNA]</scope>
    <source>
        <strain evidence="5">129</strain>
    </source>
</reference>
<dbReference type="GO" id="GO:0043248">
    <property type="term" value="P:proteasome assembly"/>
    <property type="evidence" value="ECO:0007669"/>
    <property type="project" value="EnsemblFungi"/>
</dbReference>
<dbReference type="eggNOG" id="KOG2908">
    <property type="taxonomic scope" value="Eukaryota"/>
</dbReference>
<dbReference type="PANTHER" id="PTHR10539">
    <property type="entry name" value="26S PROTEASOME NON-ATPASE REGULATORY SUBUNIT 13"/>
    <property type="match status" value="1"/>
</dbReference>
<organism evidence="4 6">
    <name type="scientific">Pichia kudriavzevii</name>
    <name type="common">Yeast</name>
    <name type="synonym">Issatchenkia orientalis</name>
    <dbReference type="NCBI Taxonomy" id="4909"/>
    <lineage>
        <taxon>Eukaryota</taxon>
        <taxon>Fungi</taxon>
        <taxon>Dikarya</taxon>
        <taxon>Ascomycota</taxon>
        <taxon>Saccharomycotina</taxon>
        <taxon>Pichiomycetes</taxon>
        <taxon>Pichiales</taxon>
        <taxon>Pichiaceae</taxon>
        <taxon>Pichia</taxon>
    </lineage>
</organism>
<dbReference type="Pfam" id="PF22037">
    <property type="entry name" value="PSD13_N"/>
    <property type="match status" value="1"/>
</dbReference>
<dbReference type="GO" id="GO:0005634">
    <property type="term" value="C:nucleus"/>
    <property type="evidence" value="ECO:0007669"/>
    <property type="project" value="EnsemblFungi"/>
</dbReference>
<dbReference type="Proteomes" id="UP000189274">
    <property type="component" value="Unassembled WGS sequence"/>
</dbReference>